<sequence length="346" mass="41068">MMETFLLTLFHQSQPRRARVLYGLLRNQMTVSTNYHGLRYDLLYLINIWPKLSREKYNQAINRLVQTQYIQEIAPGQFIRTSLGQQMMLSQQSKHYTLQNKHELFVADVIGFREVFLLANQVVSESAYHNSTYYPLPSSLLTQQLVKRWYQQNRSTDMGVTWVDALQTFLQTRLESDADNLVASWPGHQIPGRVFEQLNFDENWSRLDYRLWELDQYAALSHFLRESKLSPLKALWLPFSQRQLMSQSMQQTYQEFMQGASIELIVRNRGLKVSTVREHLLSAAIMVPLKAFDYLRFYDKKTYQWLNDNLQGSIDNWNYEAVHQQNASLDFFQFRLYCIQQTKVDR</sequence>
<evidence type="ECO:0000259" key="1">
    <source>
        <dbReference type="Pfam" id="PF14493"/>
    </source>
</evidence>
<evidence type="ECO:0000313" key="3">
    <source>
        <dbReference type="Proteomes" id="UP000515800"/>
    </source>
</evidence>
<reference evidence="2 3" key="1">
    <citation type="submission" date="2020-08" db="EMBL/GenBank/DDBJ databases">
        <title>Genome sequence of Weissella diestrammenae KACC 16890T.</title>
        <authorList>
            <person name="Hyun D.-W."/>
            <person name="Bae J.-W."/>
        </authorList>
    </citation>
    <scope>NUCLEOTIDE SEQUENCE [LARGE SCALE GENOMIC DNA]</scope>
    <source>
        <strain evidence="2 3">KACC 16890</strain>
    </source>
</reference>
<dbReference type="EMBL" id="CP060724">
    <property type="protein sequence ID" value="QNN75429.1"/>
    <property type="molecule type" value="Genomic_DNA"/>
</dbReference>
<proteinExistence type="predicted"/>
<organism evidence="2 3">
    <name type="scientific">Weissella diestrammenae</name>
    <dbReference type="NCBI Taxonomy" id="1162633"/>
    <lineage>
        <taxon>Bacteria</taxon>
        <taxon>Bacillati</taxon>
        <taxon>Bacillota</taxon>
        <taxon>Bacilli</taxon>
        <taxon>Lactobacillales</taxon>
        <taxon>Lactobacillaceae</taxon>
        <taxon>Weissella</taxon>
    </lineage>
</organism>
<keyword evidence="3" id="KW-1185">Reference proteome</keyword>
<dbReference type="InterPro" id="IPR029491">
    <property type="entry name" value="Helicase_HTH"/>
</dbReference>
<feature type="domain" description="Helicase Helix-turn-helix" evidence="1">
    <location>
        <begin position="248"/>
        <end position="337"/>
    </location>
</feature>
<dbReference type="Proteomes" id="UP000515800">
    <property type="component" value="Chromosome"/>
</dbReference>
<dbReference type="RefSeq" id="WP_187529262.1">
    <property type="nucleotide sequence ID" value="NZ_CP060724.1"/>
</dbReference>
<dbReference type="KEGG" id="wdi:H9L19_00545"/>
<dbReference type="Pfam" id="PF14493">
    <property type="entry name" value="HTH_40"/>
    <property type="match status" value="1"/>
</dbReference>
<accession>A0A7G9T5Q4</accession>
<gene>
    <name evidence="2" type="ORF">H9L19_00545</name>
</gene>
<evidence type="ECO:0000313" key="2">
    <source>
        <dbReference type="EMBL" id="QNN75429.1"/>
    </source>
</evidence>
<protein>
    <submittedName>
        <fullName evidence="2">Helix-turn-helix domain-containing protein</fullName>
    </submittedName>
</protein>
<name>A0A7G9T5Q4_9LACO</name>
<dbReference type="AlphaFoldDB" id="A0A7G9T5Q4"/>